<reference evidence="3 4" key="1">
    <citation type="submission" date="2016-10" db="EMBL/GenBank/DDBJ databases">
        <authorList>
            <person name="de Groot N.N."/>
        </authorList>
    </citation>
    <scope>NUCLEOTIDE SEQUENCE [LARGE SCALE GENOMIC DNA]</scope>
    <source>
        <strain evidence="3 4">CPCC 202699</strain>
    </source>
</reference>
<dbReference type="STRING" id="589385.SAMN05421504_106279"/>
<keyword evidence="1" id="KW-0812">Transmembrane</keyword>
<dbReference type="RefSeq" id="WP_091293740.1">
    <property type="nucleotide sequence ID" value="NZ_FNON01000006.1"/>
</dbReference>
<feature type="transmembrane region" description="Helical" evidence="1">
    <location>
        <begin position="224"/>
        <end position="244"/>
    </location>
</feature>
<proteinExistence type="predicted"/>
<name>A0A1H3LMW4_9PSEU</name>
<evidence type="ECO:0000256" key="2">
    <source>
        <dbReference type="SAM" id="SignalP"/>
    </source>
</evidence>
<keyword evidence="4" id="KW-1185">Reference proteome</keyword>
<feature type="chain" id="PRO_5011742373" description="LPXTG-motif cell wall anchor domain-containing protein" evidence="2">
    <location>
        <begin position="31"/>
        <end position="257"/>
    </location>
</feature>
<dbReference type="OrthoDB" id="3686194at2"/>
<keyword evidence="1" id="KW-0472">Membrane</keyword>
<dbReference type="NCBIfam" id="NF040603">
    <property type="entry name" value="choice_anch_P"/>
    <property type="match status" value="1"/>
</dbReference>
<keyword evidence="1" id="KW-1133">Transmembrane helix</keyword>
<accession>A0A1H3LMW4</accession>
<keyword evidence="2" id="KW-0732">Signal</keyword>
<gene>
    <name evidence="3" type="ORF">SAMN05421504_106279</name>
</gene>
<protein>
    <recommendedName>
        <fullName evidence="5">LPXTG-motif cell wall anchor domain-containing protein</fullName>
    </recommendedName>
</protein>
<evidence type="ECO:0000313" key="4">
    <source>
        <dbReference type="Proteomes" id="UP000199515"/>
    </source>
</evidence>
<dbReference type="EMBL" id="FNON01000006">
    <property type="protein sequence ID" value="SDY65650.1"/>
    <property type="molecule type" value="Genomic_DNA"/>
</dbReference>
<evidence type="ECO:0000256" key="1">
    <source>
        <dbReference type="SAM" id="Phobius"/>
    </source>
</evidence>
<dbReference type="AlphaFoldDB" id="A0A1H3LMW4"/>
<feature type="signal peptide" evidence="2">
    <location>
        <begin position="1"/>
        <end position="30"/>
    </location>
</feature>
<organism evidence="3 4">
    <name type="scientific">Amycolatopsis xylanica</name>
    <dbReference type="NCBI Taxonomy" id="589385"/>
    <lineage>
        <taxon>Bacteria</taxon>
        <taxon>Bacillati</taxon>
        <taxon>Actinomycetota</taxon>
        <taxon>Actinomycetes</taxon>
        <taxon>Pseudonocardiales</taxon>
        <taxon>Pseudonocardiaceae</taxon>
        <taxon>Amycolatopsis</taxon>
    </lineage>
</organism>
<dbReference type="Proteomes" id="UP000199515">
    <property type="component" value="Unassembled WGS sequence"/>
</dbReference>
<sequence length="257" mass="25323">MKKTHLLRRAGLLGAVVAGVVLAGAVPASAAAGDGSAYGVKADVKLLGADAVQAGPFSAASTAGPEKMSLAKVDLPGILVAGAINTEAKRDAESGAVSSKASTADVRLPLLEGALGKVGVKLIEAKCSATQKGVQGSSTFAKADLGSLGEIPVTPAANTTLKVGLGDINVATVILNEQIKNKDGSLTVNALHVKLLGAALQPLGSGDVIVSSATCGPAGLPMPLASGAGLWIAFGVLGAIAVPIGTRITRNRRRATA</sequence>
<evidence type="ECO:0000313" key="3">
    <source>
        <dbReference type="EMBL" id="SDY65650.1"/>
    </source>
</evidence>
<evidence type="ECO:0008006" key="5">
    <source>
        <dbReference type="Google" id="ProtNLM"/>
    </source>
</evidence>